<evidence type="ECO:0000313" key="1">
    <source>
        <dbReference type="EMBL" id="AIK68218.1"/>
    </source>
</evidence>
<accession>A0A076YII1</accession>
<keyword evidence="2" id="KW-1185">Reference proteome</keyword>
<proteinExistence type="predicted"/>
<dbReference type="EMBL" id="KM199770">
    <property type="protein sequence ID" value="AIK68218.1"/>
    <property type="molecule type" value="Genomic_DNA"/>
</dbReference>
<dbReference type="KEGG" id="vg:22109554"/>
<sequence length="113" mass="12907">MTTSKAKNNSIWVLFSIDNNYDQPGHNLVGWWMTRPTLETIAKAVGVKFPSDRDEETVAVVKIWNGEVIDLSDTEYRLRKIEEGTKLDAELASMTPSKPKIELKDMSNEDYRS</sequence>
<evidence type="ECO:0000313" key="2">
    <source>
        <dbReference type="Proteomes" id="UP000204140"/>
    </source>
</evidence>
<protein>
    <submittedName>
        <fullName evidence="1">Uncharacterized protein</fullName>
    </submittedName>
</protein>
<organism evidence="1 2">
    <name type="scientific">Rhizobium phage vB_RleM_P10VF</name>
    <dbReference type="NCBI Taxonomy" id="1527770"/>
    <lineage>
        <taxon>Viruses</taxon>
        <taxon>Duplodnaviria</taxon>
        <taxon>Heunggongvirae</taxon>
        <taxon>Uroviricota</taxon>
        <taxon>Caudoviricetes</taxon>
        <taxon>Pootjesviridae</taxon>
        <taxon>Innesvirus</taxon>
        <taxon>Innesvirus P10VF</taxon>
    </lineage>
</organism>
<dbReference type="GeneID" id="22109554"/>
<reference evidence="1 2" key="1">
    <citation type="submission" date="2014-07" db="EMBL/GenBank/DDBJ databases">
        <title>Isolation and characterization of Rhizobium leguminosarum phages from western Canadian soils and complete genome sequences of rhizobiophages vB_RleS_L338C and vB_RleM_P10VF.</title>
        <authorList>
            <person name="Restrepo-Cordoba M."/>
            <person name="Halmillawewa A.P."/>
            <person name="Perry B."/>
            <person name="Hynes M.F."/>
            <person name="Yost C.K."/>
        </authorList>
    </citation>
    <scope>NUCLEOTIDE SEQUENCE [LARGE SCALE GENOMIC DNA]</scope>
</reference>
<dbReference type="Proteomes" id="UP000204140">
    <property type="component" value="Segment"/>
</dbReference>
<gene>
    <name evidence="1" type="ORF">P10VF_005</name>
</gene>
<name>A0A076YII1_9CAUD</name>
<dbReference type="RefSeq" id="YP_009099744.1">
    <property type="nucleotide sequence ID" value="NC_025429.1"/>
</dbReference>